<proteinExistence type="predicted"/>
<accession>A0A2M7VJ37</accession>
<evidence type="ECO:0000313" key="3">
    <source>
        <dbReference type="Proteomes" id="UP000229364"/>
    </source>
</evidence>
<organism evidence="2 3">
    <name type="scientific">bacterium (Candidatus Gribaldobacteria) CG_4_10_14_0_2_um_filter_41_16</name>
    <dbReference type="NCBI Taxonomy" id="2014265"/>
    <lineage>
        <taxon>Bacteria</taxon>
        <taxon>Candidatus Gribaldobacteria</taxon>
    </lineage>
</organism>
<dbReference type="Proteomes" id="UP000229364">
    <property type="component" value="Unassembled WGS sequence"/>
</dbReference>
<comment type="caution">
    <text evidence="2">The sequence shown here is derived from an EMBL/GenBank/DDBJ whole genome shotgun (WGS) entry which is preliminary data.</text>
</comment>
<feature type="domain" description="Fumarate lyase N-terminal" evidence="1">
    <location>
        <begin position="151"/>
        <end position="358"/>
    </location>
</feature>
<dbReference type="InterPro" id="IPR008948">
    <property type="entry name" value="L-Aspartase-like"/>
</dbReference>
<dbReference type="InterPro" id="IPR020557">
    <property type="entry name" value="Fumarate_lyase_CS"/>
</dbReference>
<dbReference type="Gene3D" id="1.20.200.10">
    <property type="entry name" value="Fumarase/aspartase (Central domain)"/>
    <property type="match status" value="1"/>
</dbReference>
<dbReference type="InterPro" id="IPR024083">
    <property type="entry name" value="Fumarase/histidase_N"/>
</dbReference>
<name>A0A2M7VJ37_9BACT</name>
<dbReference type="PRINTS" id="PR00149">
    <property type="entry name" value="FUMRATELYASE"/>
</dbReference>
<dbReference type="Pfam" id="PF00206">
    <property type="entry name" value="Lyase_1"/>
    <property type="match status" value="1"/>
</dbReference>
<dbReference type="EMBL" id="PFPR01000012">
    <property type="protein sequence ID" value="PJA01852.1"/>
    <property type="molecule type" value="Genomic_DNA"/>
</dbReference>
<dbReference type="InterPro" id="IPR022761">
    <property type="entry name" value="Fumarate_lyase_N"/>
</dbReference>
<dbReference type="PANTHER" id="PTHR43411">
    <property type="entry name" value="ADENYLOSUCCINATE LYASE"/>
    <property type="match status" value="1"/>
</dbReference>
<protein>
    <recommendedName>
        <fullName evidence="1">Fumarate lyase N-terminal domain-containing protein</fullName>
    </recommendedName>
</protein>
<dbReference type="Gene3D" id="1.10.275.10">
    <property type="entry name" value="Fumarase/aspartase (N-terminal domain)"/>
    <property type="match status" value="1"/>
</dbReference>
<evidence type="ECO:0000259" key="1">
    <source>
        <dbReference type="Pfam" id="PF00206"/>
    </source>
</evidence>
<dbReference type="AlphaFoldDB" id="A0A2M7VJ37"/>
<dbReference type="InterPro" id="IPR000362">
    <property type="entry name" value="Fumarate_lyase_fam"/>
</dbReference>
<dbReference type="GO" id="GO:0016829">
    <property type="term" value="F:lyase activity"/>
    <property type="evidence" value="ECO:0007669"/>
    <property type="project" value="UniProtKB-ARBA"/>
</dbReference>
<gene>
    <name evidence="2" type="ORF">COX74_00565</name>
</gene>
<reference evidence="3" key="1">
    <citation type="submission" date="2017-09" db="EMBL/GenBank/DDBJ databases">
        <title>Depth-based differentiation of microbial function through sediment-hosted aquifers and enrichment of novel symbionts in the deep terrestrial subsurface.</title>
        <authorList>
            <person name="Probst A.J."/>
            <person name="Ladd B."/>
            <person name="Jarett J.K."/>
            <person name="Geller-Mcgrath D.E."/>
            <person name="Sieber C.M.K."/>
            <person name="Emerson J.B."/>
            <person name="Anantharaman K."/>
            <person name="Thomas B.C."/>
            <person name="Malmstrom R."/>
            <person name="Stieglmeier M."/>
            <person name="Klingl A."/>
            <person name="Woyke T."/>
            <person name="Ryan C.M."/>
            <person name="Banfield J.F."/>
        </authorList>
    </citation>
    <scope>NUCLEOTIDE SEQUENCE [LARGE SCALE GENOMIC DNA]</scope>
</reference>
<dbReference type="Gene3D" id="1.10.40.30">
    <property type="entry name" value="Fumarase/aspartase (C-terminal domain)"/>
    <property type="match status" value="1"/>
</dbReference>
<dbReference type="PROSITE" id="PS00163">
    <property type="entry name" value="FUMARATE_LYASES"/>
    <property type="match status" value="1"/>
</dbReference>
<dbReference type="InterPro" id="IPR047136">
    <property type="entry name" value="PurB_bact"/>
</dbReference>
<dbReference type="SUPFAM" id="SSF48557">
    <property type="entry name" value="L-aspartase-like"/>
    <property type="match status" value="1"/>
</dbReference>
<sequence length="536" mass="60433">MSKLDELVKGYGLNFPGIQTILSAVPTEAEKLRLRAPIPGLGRYAESTRFLEEITSSEAVGLLRFLVAKDYFKALCDTMDCYLEGGKYGNKTVCGEIKCDDWLAILEQIGVSIDDVYRAELMEKFTEHDTAAATDYLKLALGAKFPKFEPMLDGFHFGLTSEDNIGLVFGIVLNKLVFKHFFPELIGLCEFLMAYARTIEKDKPLVLPWLTHEQGAEATTLGKIFMNRVCAIIDLLENFKDRKHTNYLRPFSGKLSSAIGNYTTLYAAYPDIDWRNFAKLFVESQGLTYVEMADQCVPYTIEVSYFATIANILSQVIKLADDFVKMVRTPAQFFVKVKKAGTKGSSIMPNKSNMWNIEGAIRMLREAQDKLFFYCKELPQYPEAGNMGRSYLMRNIGNVFMPIFIGLVRIKKEIGGCAPNQAKIDAFFHEYPGLCGSIIQTVLKRENIAGDAYREIEKIAINPDGTYTNAEQFRQGLDEMCTRLNLPAQLKEELLSYLSPENGIGEADKLAKEKMAEMSTKFLMYKEMARGIYIPG</sequence>
<dbReference type="PANTHER" id="PTHR43411:SF1">
    <property type="entry name" value="ADENYLOSUCCINATE LYASE"/>
    <property type="match status" value="1"/>
</dbReference>
<evidence type="ECO:0000313" key="2">
    <source>
        <dbReference type="EMBL" id="PJA01852.1"/>
    </source>
</evidence>